<dbReference type="HAMAP" id="MF_01369_B">
    <property type="entry name" value="Ribosomal_uL23_B"/>
    <property type="match status" value="1"/>
</dbReference>
<evidence type="ECO:0000313" key="12">
    <source>
        <dbReference type="EMBL" id="RGE67002.1"/>
    </source>
</evidence>
<dbReference type="GO" id="GO:0005840">
    <property type="term" value="C:ribosome"/>
    <property type="evidence" value="ECO:0007669"/>
    <property type="project" value="UniProtKB-KW"/>
</dbReference>
<evidence type="ECO:0000313" key="8">
    <source>
        <dbReference type="EMBL" id="CUP78517.1"/>
    </source>
</evidence>
<evidence type="ECO:0000313" key="10">
    <source>
        <dbReference type="EMBL" id="NDO40523.1"/>
    </source>
</evidence>
<protein>
    <recommendedName>
        <fullName evidence="6">Large ribosomal subunit protein uL23</fullName>
    </recommendedName>
</protein>
<comment type="subunit">
    <text evidence="6">Part of the 50S ribosomal subunit. Contacts protein L29, and trigger factor when it is bound to the ribosome.</text>
</comment>
<keyword evidence="2 6" id="KW-0699">rRNA-binding</keyword>
<accession>A0A174R3N0</accession>
<reference evidence="10 17" key="6">
    <citation type="submission" date="2019-06" db="EMBL/GenBank/DDBJ databases">
        <title>Draft genome sequences of 15 bacterial species constituting the stable defined intestinal microbiota of the GM15 gnotobiotic mouse model.</title>
        <authorList>
            <person name="Elie C."/>
            <person name="Mathieu A."/>
            <person name="Saliou A."/>
            <person name="Darnaud M."/>
            <person name="Leulier F."/>
            <person name="Tamellini A."/>
        </authorList>
    </citation>
    <scope>NUCLEOTIDE SEQUENCE [LARGE SCALE GENOMIC DNA]</scope>
    <source>
        <strain evidence="10 17">JM4-15</strain>
    </source>
</reference>
<evidence type="ECO:0000313" key="14">
    <source>
        <dbReference type="Proteomes" id="UP000196386"/>
    </source>
</evidence>
<evidence type="ECO:0000256" key="4">
    <source>
        <dbReference type="ARBA" id="ARBA00022980"/>
    </source>
</evidence>
<dbReference type="InterPro" id="IPR012677">
    <property type="entry name" value="Nucleotide-bd_a/b_plait_sf"/>
</dbReference>
<dbReference type="OrthoDB" id="9793353at2"/>
<name>A0A174R3N0_9FIRM</name>
<reference evidence="11" key="3">
    <citation type="journal article" date="2018" name="BMC Genomics">
        <title>Whole genome sequencing and function prediction of 133 gut anaerobes isolated from chicken caecum in pure cultures.</title>
        <authorList>
            <person name="Medvecky M."/>
            <person name="Cejkova D."/>
            <person name="Polansky O."/>
            <person name="Karasova D."/>
            <person name="Kubasova T."/>
            <person name="Cizek A."/>
            <person name="Rychlik I."/>
        </authorList>
    </citation>
    <scope>NUCLEOTIDE SEQUENCE</scope>
    <source>
        <strain evidence="11">An175</strain>
    </source>
</reference>
<sequence length="98" mass="10930">MKAPQDIILNPVITEASMGNVQQKKYTFRVAKDANKIEITKAVESLFPGTKVAKVNTVSCRGRMKRMGRTMGMTASWKKAIVTLTEASKTIEFFDTML</sequence>
<dbReference type="EMBL" id="VIQT01000021">
    <property type="protein sequence ID" value="NDO40523.1"/>
    <property type="molecule type" value="Genomic_DNA"/>
</dbReference>
<dbReference type="GO" id="GO:0019843">
    <property type="term" value="F:rRNA binding"/>
    <property type="evidence" value="ECO:0007669"/>
    <property type="project" value="UniProtKB-UniRule"/>
</dbReference>
<dbReference type="SUPFAM" id="SSF54189">
    <property type="entry name" value="Ribosomal proteins S24e, L23 and L15e"/>
    <property type="match status" value="1"/>
</dbReference>
<dbReference type="RefSeq" id="WP_006873283.1">
    <property type="nucleotide sequence ID" value="NZ_CABIWA010000014.1"/>
</dbReference>
<dbReference type="Proteomes" id="UP000095765">
    <property type="component" value="Unassembled WGS sequence"/>
</dbReference>
<evidence type="ECO:0000256" key="6">
    <source>
        <dbReference type="HAMAP-Rule" id="MF_01369"/>
    </source>
</evidence>
<evidence type="ECO:0000313" key="16">
    <source>
        <dbReference type="Proteomes" id="UP000446348"/>
    </source>
</evidence>
<keyword evidence="5 6" id="KW-0687">Ribonucleoprotein</keyword>
<evidence type="ECO:0000313" key="15">
    <source>
        <dbReference type="Proteomes" id="UP000260828"/>
    </source>
</evidence>
<reference evidence="8 13" key="1">
    <citation type="submission" date="2015-09" db="EMBL/GenBank/DDBJ databases">
        <authorList>
            <consortium name="Pathogen Informatics"/>
        </authorList>
    </citation>
    <scope>NUCLEOTIDE SEQUENCE [LARGE SCALE GENOMIC DNA]</scope>
    <source>
        <strain evidence="8 13">2789STDY5834939</strain>
    </source>
</reference>
<dbReference type="GO" id="GO:0003735">
    <property type="term" value="F:structural constituent of ribosome"/>
    <property type="evidence" value="ECO:0007669"/>
    <property type="project" value="InterPro"/>
</dbReference>
<dbReference type="Proteomes" id="UP000446348">
    <property type="component" value="Unassembled WGS sequence"/>
</dbReference>
<dbReference type="InterPro" id="IPR001014">
    <property type="entry name" value="Ribosomal_uL23_CS"/>
</dbReference>
<evidence type="ECO:0000256" key="1">
    <source>
        <dbReference type="ARBA" id="ARBA00006700"/>
    </source>
</evidence>
<dbReference type="InterPro" id="IPR012678">
    <property type="entry name" value="Ribosomal_uL23/eL15/eS24_sf"/>
</dbReference>
<reference evidence="14" key="2">
    <citation type="submission" date="2017-04" db="EMBL/GenBank/DDBJ databases">
        <title>Function of individual gut microbiota members based on whole genome sequencing of pure cultures obtained from chicken caecum.</title>
        <authorList>
            <person name="Medvecky M."/>
            <person name="Cejkova D."/>
            <person name="Polansky O."/>
            <person name="Karasova D."/>
            <person name="Kubasova T."/>
            <person name="Cizek A."/>
            <person name="Rychlik I."/>
        </authorList>
    </citation>
    <scope>NUCLEOTIDE SEQUENCE [LARGE SCALE GENOMIC DNA]</scope>
    <source>
        <strain evidence="14">An175</strain>
    </source>
</reference>
<evidence type="ECO:0000313" key="11">
    <source>
        <dbReference type="EMBL" id="OUP69080.1"/>
    </source>
</evidence>
<evidence type="ECO:0000256" key="5">
    <source>
        <dbReference type="ARBA" id="ARBA00023274"/>
    </source>
</evidence>
<evidence type="ECO:0000256" key="2">
    <source>
        <dbReference type="ARBA" id="ARBA00022730"/>
    </source>
</evidence>
<evidence type="ECO:0000313" key="13">
    <source>
        <dbReference type="Proteomes" id="UP000095765"/>
    </source>
</evidence>
<dbReference type="Pfam" id="PF00276">
    <property type="entry name" value="Ribosomal_L23"/>
    <property type="match status" value="1"/>
</dbReference>
<dbReference type="NCBIfam" id="NF004363">
    <property type="entry name" value="PRK05738.2-4"/>
    <property type="match status" value="1"/>
</dbReference>
<reference evidence="12 15" key="4">
    <citation type="submission" date="2018-08" db="EMBL/GenBank/DDBJ databases">
        <title>A genome reference for cultivated species of the human gut microbiota.</title>
        <authorList>
            <person name="Zou Y."/>
            <person name="Xue W."/>
            <person name="Luo G."/>
        </authorList>
    </citation>
    <scope>NUCLEOTIDE SEQUENCE [LARGE SCALE GENOMIC DNA]</scope>
    <source>
        <strain evidence="12 15">TF05-12AC</strain>
    </source>
</reference>
<dbReference type="EMBL" id="QVME01000006">
    <property type="protein sequence ID" value="RGE67002.1"/>
    <property type="molecule type" value="Genomic_DNA"/>
</dbReference>
<dbReference type="GO" id="GO:1990904">
    <property type="term" value="C:ribonucleoprotein complex"/>
    <property type="evidence" value="ECO:0007669"/>
    <property type="project" value="UniProtKB-KW"/>
</dbReference>
<evidence type="ECO:0000256" key="3">
    <source>
        <dbReference type="ARBA" id="ARBA00022884"/>
    </source>
</evidence>
<organism evidence="8 13">
    <name type="scientific">Anaerotruncus colihominis</name>
    <dbReference type="NCBI Taxonomy" id="169435"/>
    <lineage>
        <taxon>Bacteria</taxon>
        <taxon>Bacillati</taxon>
        <taxon>Bacillota</taxon>
        <taxon>Clostridia</taxon>
        <taxon>Eubacteriales</taxon>
        <taxon>Oscillospiraceae</taxon>
        <taxon>Anaerotruncus</taxon>
    </lineage>
</organism>
<dbReference type="InterPro" id="IPR013025">
    <property type="entry name" value="Ribosomal_uL23-like"/>
</dbReference>
<dbReference type="PROSITE" id="PS00050">
    <property type="entry name" value="RIBOSOMAL_L23"/>
    <property type="match status" value="1"/>
</dbReference>
<dbReference type="FunFam" id="3.30.70.330:FF:000001">
    <property type="entry name" value="50S ribosomal protein L23"/>
    <property type="match status" value="1"/>
</dbReference>
<dbReference type="PANTHER" id="PTHR11620">
    <property type="entry name" value="60S RIBOSOMAL PROTEIN L23A"/>
    <property type="match status" value="1"/>
</dbReference>
<dbReference type="EMBL" id="CZBE01000012">
    <property type="protein sequence ID" value="CUP78517.1"/>
    <property type="molecule type" value="Genomic_DNA"/>
</dbReference>
<dbReference type="AlphaFoldDB" id="A0A174R3N0"/>
<dbReference type="Proteomes" id="UP000196386">
    <property type="component" value="Unassembled WGS sequence"/>
</dbReference>
<evidence type="ECO:0000313" key="9">
    <source>
        <dbReference type="EMBL" id="NBI78925.1"/>
    </source>
</evidence>
<comment type="similarity">
    <text evidence="1 6 7">Belongs to the universal ribosomal protein uL23 family.</text>
</comment>
<dbReference type="EMBL" id="QXWZ01000013">
    <property type="protein sequence ID" value="NBI78925.1"/>
    <property type="molecule type" value="Genomic_DNA"/>
</dbReference>
<dbReference type="GeneID" id="72463906"/>
<keyword evidence="3 6" id="KW-0694">RNA-binding</keyword>
<dbReference type="EMBL" id="NFKP01000012">
    <property type="protein sequence ID" value="OUP69080.1"/>
    <property type="molecule type" value="Genomic_DNA"/>
</dbReference>
<dbReference type="Gene3D" id="3.30.70.330">
    <property type="match status" value="1"/>
</dbReference>
<keyword evidence="4 6" id="KW-0689">Ribosomal protein</keyword>
<dbReference type="Proteomes" id="UP000260828">
    <property type="component" value="Unassembled WGS sequence"/>
</dbReference>
<reference evidence="9 16" key="5">
    <citation type="submission" date="2018-08" db="EMBL/GenBank/DDBJ databases">
        <title>Murine metabolic-syndrome-specific gut microbial biobank.</title>
        <authorList>
            <person name="Liu C."/>
        </authorList>
    </citation>
    <scope>NUCLEOTIDE SEQUENCE [LARGE SCALE GENOMIC DNA]</scope>
    <source>
        <strain evidence="9 16">X69</strain>
    </source>
</reference>
<gene>
    <name evidence="6 8" type="primary">rplW</name>
    <name evidence="11" type="ORF">B5F11_10650</name>
    <name evidence="9" type="ORF">D3Z39_08590</name>
    <name evidence="12" type="ORF">DXC40_12260</name>
    <name evidence="8" type="ORF">ERS852551_01936</name>
    <name evidence="10" type="ORF">FMM72_15050</name>
</gene>
<dbReference type="Proteomes" id="UP000462501">
    <property type="component" value="Unassembled WGS sequence"/>
</dbReference>
<evidence type="ECO:0000256" key="7">
    <source>
        <dbReference type="RuleBase" id="RU003934"/>
    </source>
</evidence>
<proteinExistence type="inferred from homology"/>
<comment type="function">
    <text evidence="6">One of the early assembly proteins it binds 23S rRNA. One of the proteins that surrounds the polypeptide exit tunnel on the outside of the ribosome. Forms the main docking site for trigger factor binding to the ribosome.</text>
</comment>
<evidence type="ECO:0000313" key="17">
    <source>
        <dbReference type="Proteomes" id="UP000462501"/>
    </source>
</evidence>
<dbReference type="GO" id="GO:0006412">
    <property type="term" value="P:translation"/>
    <property type="evidence" value="ECO:0007669"/>
    <property type="project" value="UniProtKB-UniRule"/>
</dbReference>